<feature type="transmembrane region" description="Helical" evidence="1">
    <location>
        <begin position="36"/>
        <end position="57"/>
    </location>
</feature>
<dbReference type="STRING" id="1777144.AWB83_02046"/>
<name>A0A158AMP9_9BURK</name>
<gene>
    <name evidence="2" type="ORF">AWB83_02046</name>
</gene>
<keyword evidence="3" id="KW-1185">Reference proteome</keyword>
<dbReference type="AlphaFoldDB" id="A0A158AMP9"/>
<accession>A0A158AMP9</accession>
<dbReference type="RefSeq" id="WP_087044912.1">
    <property type="nucleotide sequence ID" value="NZ_FCOB02000008.1"/>
</dbReference>
<proteinExistence type="predicted"/>
<sequence length="59" mass="6252">MQIHLQSSHLVAIIAIALLTALLLAVKFRPASWRGVLFEAVVANVGAILAVLAFEVLTA</sequence>
<evidence type="ECO:0000256" key="1">
    <source>
        <dbReference type="SAM" id="Phobius"/>
    </source>
</evidence>
<keyword evidence="1" id="KW-1133">Transmembrane helix</keyword>
<keyword evidence="1" id="KW-0812">Transmembrane</keyword>
<organism evidence="2 3">
    <name type="scientific">Caballeronia ptereochthonis</name>
    <dbReference type="NCBI Taxonomy" id="1777144"/>
    <lineage>
        <taxon>Bacteria</taxon>
        <taxon>Pseudomonadati</taxon>
        <taxon>Pseudomonadota</taxon>
        <taxon>Betaproteobacteria</taxon>
        <taxon>Burkholderiales</taxon>
        <taxon>Burkholderiaceae</taxon>
        <taxon>Caballeronia</taxon>
    </lineage>
</organism>
<dbReference type="OrthoDB" id="9135219at2"/>
<evidence type="ECO:0000313" key="3">
    <source>
        <dbReference type="Proteomes" id="UP000054978"/>
    </source>
</evidence>
<feature type="transmembrane region" description="Helical" evidence="1">
    <location>
        <begin position="6"/>
        <end position="24"/>
    </location>
</feature>
<protein>
    <submittedName>
        <fullName evidence="2">Uncharacterized protein</fullName>
    </submittedName>
</protein>
<comment type="caution">
    <text evidence="2">The sequence shown here is derived from an EMBL/GenBank/DDBJ whole genome shotgun (WGS) entry which is preliminary data.</text>
</comment>
<keyword evidence="1" id="KW-0472">Membrane</keyword>
<dbReference type="Proteomes" id="UP000054978">
    <property type="component" value="Unassembled WGS sequence"/>
</dbReference>
<reference evidence="2" key="1">
    <citation type="submission" date="2016-01" db="EMBL/GenBank/DDBJ databases">
        <authorList>
            <person name="Peeters C."/>
        </authorList>
    </citation>
    <scope>NUCLEOTIDE SEQUENCE [LARGE SCALE GENOMIC DNA]</scope>
    <source>
        <strain evidence="2">LMG 29326</strain>
    </source>
</reference>
<evidence type="ECO:0000313" key="2">
    <source>
        <dbReference type="EMBL" id="SAK59072.1"/>
    </source>
</evidence>
<dbReference type="EMBL" id="FCOB02000008">
    <property type="protein sequence ID" value="SAK59072.1"/>
    <property type="molecule type" value="Genomic_DNA"/>
</dbReference>